<dbReference type="AlphaFoldDB" id="A0A255GAH1"/>
<dbReference type="Gene3D" id="3.50.50.60">
    <property type="entry name" value="FAD/NAD(P)-binding domain"/>
    <property type="match status" value="2"/>
</dbReference>
<keyword evidence="6" id="KW-1185">Reference proteome</keyword>
<dbReference type="PANTHER" id="PTHR10668">
    <property type="entry name" value="PHYTOENE DEHYDROGENASE"/>
    <property type="match status" value="1"/>
</dbReference>
<evidence type="ECO:0000313" key="5">
    <source>
        <dbReference type="EMBL" id="OYO12918.1"/>
    </source>
</evidence>
<comment type="caution">
    <text evidence="5">The sequence shown here is derived from an EMBL/GenBank/DDBJ whole genome shotgun (WGS) entry which is preliminary data.</text>
</comment>
<dbReference type="OrthoDB" id="833207at2"/>
<dbReference type="PANTHER" id="PTHR10668:SF105">
    <property type="entry name" value="DEHYDROGENASE-RELATED"/>
    <property type="match status" value="1"/>
</dbReference>
<evidence type="ECO:0000259" key="4">
    <source>
        <dbReference type="Pfam" id="PF01593"/>
    </source>
</evidence>
<dbReference type="Pfam" id="PF01593">
    <property type="entry name" value="Amino_oxidase"/>
    <property type="match status" value="1"/>
</dbReference>
<dbReference type="SUPFAM" id="SSF51905">
    <property type="entry name" value="FAD/NAD(P)-binding domain"/>
    <property type="match status" value="1"/>
</dbReference>
<evidence type="ECO:0000313" key="6">
    <source>
        <dbReference type="Proteomes" id="UP000215896"/>
    </source>
</evidence>
<dbReference type="InterPro" id="IPR002937">
    <property type="entry name" value="Amino_oxidase"/>
</dbReference>
<evidence type="ECO:0000256" key="2">
    <source>
        <dbReference type="ARBA" id="ARBA00038825"/>
    </source>
</evidence>
<dbReference type="EMBL" id="NMVO01000014">
    <property type="protein sequence ID" value="OYO12918.1"/>
    <property type="molecule type" value="Genomic_DNA"/>
</dbReference>
<sequence>MTQNGQIQQERTRAADHDAIVVGAGINGMVAAAELAGAGWRVCLIDEHERIGGFIASAELTEPGFIHDTFSSWHPLFHTGGAYAELGADLARHGLSYRNTDGPLTASVGPDSVVVAHRDPEQTAAGFAAEADRSAYLKALERLGADLDVIGELLGTELRSPAAAGPLWRLLRRGGLARVEGWARDTAMSGRAWCARTFTGGEVDQLWVPWLLHGGLNPDAASGGLMVPLFAATMHGAGLPVVTGGAGEFVAAFERLLAERGVTVLTGRRVERLIVEDGRTVGVVTDDGQRLRAERAVLCSVTPQALWQELLPDAPPRQRAEAQAYRYGRGAMQVHLSLDRPLQWQASELAGVPLVHLSSGSASTGIACAEASAGLLPRRPTVVVGQQFLLDETRVPTGRGQLWLQLQEVPYAPGGDAAGELDTTGGWTPELCAGFLDRVLRQLEEYAPGVRDSVREVHALTPPDLTWWNPNAQHGDPYSGSAELHQNLLWRPGPATGRHRTVIPGLWHIGASTHPGPGLGGGSGHLAAQQLLAGDAPRLQRLRRRLGR</sequence>
<dbReference type="InterPro" id="IPR036188">
    <property type="entry name" value="FAD/NAD-bd_sf"/>
</dbReference>
<dbReference type="RefSeq" id="WP_094355149.1">
    <property type="nucleotide sequence ID" value="NZ_NMVK01000001.1"/>
</dbReference>
<reference evidence="5 6" key="1">
    <citation type="submission" date="2017-07" db="EMBL/GenBank/DDBJ databases">
        <title>Draft whole genome sequences of clinical Proprionibacteriaceae strains.</title>
        <authorList>
            <person name="Bernier A.-M."/>
            <person name="Bernard K."/>
            <person name="Domingo M.-C."/>
        </authorList>
    </citation>
    <scope>NUCLEOTIDE SEQUENCE [LARGE SCALE GENOMIC DNA]</scope>
    <source>
        <strain evidence="5 6">NML 030167</strain>
    </source>
</reference>
<evidence type="ECO:0000256" key="3">
    <source>
        <dbReference type="ARBA" id="ARBA00040298"/>
    </source>
</evidence>
<dbReference type="Proteomes" id="UP000215896">
    <property type="component" value="Unassembled WGS sequence"/>
</dbReference>
<name>A0A255GAH1_9ACTN</name>
<comment type="function">
    <text evidence="1">Probable oxidoreductase that may play a role as regulator of mitochondrial function.</text>
</comment>
<protein>
    <recommendedName>
        <fullName evidence="3">Pyridine nucleotide-disulfide oxidoreductase domain-containing protein 2</fullName>
    </recommendedName>
</protein>
<evidence type="ECO:0000256" key="1">
    <source>
        <dbReference type="ARBA" id="ARBA00037217"/>
    </source>
</evidence>
<gene>
    <name evidence="5" type="ORF">CGZ94_13620</name>
</gene>
<feature type="domain" description="Amine oxidase" evidence="4">
    <location>
        <begin position="28"/>
        <end position="516"/>
    </location>
</feature>
<organism evidence="5 6">
    <name type="scientific">Enemella evansiae</name>
    <dbReference type="NCBI Taxonomy" id="2016499"/>
    <lineage>
        <taxon>Bacteria</taxon>
        <taxon>Bacillati</taxon>
        <taxon>Actinomycetota</taxon>
        <taxon>Actinomycetes</taxon>
        <taxon>Propionibacteriales</taxon>
        <taxon>Propionibacteriaceae</taxon>
        <taxon>Enemella</taxon>
    </lineage>
</organism>
<proteinExistence type="predicted"/>
<accession>A0A255GAH1</accession>
<comment type="subunit">
    <text evidence="2">Interacts with COX5B; this interaction may contribute to localize PYROXD2 to the inner face of the inner mitochondrial membrane.</text>
</comment>
<dbReference type="GO" id="GO:0016491">
    <property type="term" value="F:oxidoreductase activity"/>
    <property type="evidence" value="ECO:0007669"/>
    <property type="project" value="InterPro"/>
</dbReference>